<sequence length="81" mass="8416">MIVLLTVTHARRSHDVDRSVVGVGICLNAMHDGGQRFAQIAAAAGNDYLCLAPVATVGHQDGLLDIASGLQEKTFCLAIGA</sequence>
<keyword evidence="2" id="KW-1185">Reference proteome</keyword>
<dbReference type="Proteomes" id="UP001596016">
    <property type="component" value="Unassembled WGS sequence"/>
</dbReference>
<accession>A0ABW0GU40</accession>
<organism evidence="1 2">
    <name type="scientific">Aquamicrobium segne</name>
    <dbReference type="NCBI Taxonomy" id="469547"/>
    <lineage>
        <taxon>Bacteria</taxon>
        <taxon>Pseudomonadati</taxon>
        <taxon>Pseudomonadota</taxon>
        <taxon>Alphaproteobacteria</taxon>
        <taxon>Hyphomicrobiales</taxon>
        <taxon>Phyllobacteriaceae</taxon>
        <taxon>Aquamicrobium</taxon>
    </lineage>
</organism>
<evidence type="ECO:0000313" key="1">
    <source>
        <dbReference type="EMBL" id="MFC5384735.1"/>
    </source>
</evidence>
<name>A0ABW0GU40_9HYPH</name>
<comment type="caution">
    <text evidence="1">The sequence shown here is derived from an EMBL/GenBank/DDBJ whole genome shotgun (WGS) entry which is preliminary data.</text>
</comment>
<protein>
    <submittedName>
        <fullName evidence="1">Uncharacterized protein</fullName>
    </submittedName>
</protein>
<dbReference type="EMBL" id="JBHSLL010000009">
    <property type="protein sequence ID" value="MFC5384735.1"/>
    <property type="molecule type" value="Genomic_DNA"/>
</dbReference>
<dbReference type="RefSeq" id="WP_378227584.1">
    <property type="nucleotide sequence ID" value="NZ_JBHSLL010000009.1"/>
</dbReference>
<reference evidence="2" key="1">
    <citation type="journal article" date="2019" name="Int. J. Syst. Evol. Microbiol.">
        <title>The Global Catalogue of Microorganisms (GCM) 10K type strain sequencing project: providing services to taxonomists for standard genome sequencing and annotation.</title>
        <authorList>
            <consortium name="The Broad Institute Genomics Platform"/>
            <consortium name="The Broad Institute Genome Sequencing Center for Infectious Disease"/>
            <person name="Wu L."/>
            <person name="Ma J."/>
        </authorList>
    </citation>
    <scope>NUCLEOTIDE SEQUENCE [LARGE SCALE GENOMIC DNA]</scope>
    <source>
        <strain evidence="2">CGMCC 4.1415</strain>
    </source>
</reference>
<gene>
    <name evidence="1" type="ORF">ACFPLB_02020</name>
</gene>
<evidence type="ECO:0000313" key="2">
    <source>
        <dbReference type="Proteomes" id="UP001596016"/>
    </source>
</evidence>
<proteinExistence type="predicted"/>